<keyword evidence="2" id="KW-0812">Transmembrane</keyword>
<feature type="transmembrane region" description="Helical" evidence="2">
    <location>
        <begin position="204"/>
        <end position="225"/>
    </location>
</feature>
<gene>
    <name evidence="4" type="ORF">V6984_12510</name>
</gene>
<dbReference type="InterPro" id="IPR052173">
    <property type="entry name" value="Beta-lactam_resp_regulator"/>
</dbReference>
<dbReference type="RefSeq" id="WP_342755966.1">
    <property type="nucleotide sequence ID" value="NZ_CP146256.1"/>
</dbReference>
<keyword evidence="2" id="KW-0472">Membrane</keyword>
<proteinExistence type="predicted"/>
<dbReference type="EMBL" id="CP146256">
    <property type="protein sequence ID" value="XAH72349.1"/>
    <property type="molecule type" value="Genomic_DNA"/>
</dbReference>
<evidence type="ECO:0000313" key="5">
    <source>
        <dbReference type="Proteomes" id="UP001451571"/>
    </source>
</evidence>
<dbReference type="CDD" id="cd07341">
    <property type="entry name" value="M56_BlaR1_MecR1_like"/>
    <property type="match status" value="1"/>
</dbReference>
<protein>
    <submittedName>
        <fullName evidence="4">M56 family metallopeptidase</fullName>
    </submittedName>
</protein>
<feature type="compositionally biased region" description="Acidic residues" evidence="1">
    <location>
        <begin position="343"/>
        <end position="353"/>
    </location>
</feature>
<dbReference type="Pfam" id="PF05569">
    <property type="entry name" value="Peptidase_M56"/>
    <property type="match status" value="1"/>
</dbReference>
<feature type="domain" description="Peptidase M56" evidence="3">
    <location>
        <begin position="7"/>
        <end position="281"/>
    </location>
</feature>
<dbReference type="PANTHER" id="PTHR34978">
    <property type="entry name" value="POSSIBLE SENSOR-TRANSDUCER PROTEIN BLAR"/>
    <property type="match status" value="1"/>
</dbReference>
<evidence type="ECO:0000256" key="1">
    <source>
        <dbReference type="SAM" id="MobiDB-lite"/>
    </source>
</evidence>
<feature type="transmembrane region" description="Helical" evidence="2">
    <location>
        <begin position="39"/>
        <end position="61"/>
    </location>
</feature>
<feature type="transmembrane region" description="Helical" evidence="2">
    <location>
        <begin position="290"/>
        <end position="309"/>
    </location>
</feature>
<feature type="compositionally biased region" description="Polar residues" evidence="1">
    <location>
        <begin position="319"/>
        <end position="340"/>
    </location>
</feature>
<name>A0ABZ3ERV7_9FIRM</name>
<accession>A0ABZ3ERV7</accession>
<sequence>MEILFLKLLNMSISASWMILAVIVLRGILYGAPKSMRRFLWLLVGIRLICPFSIESAVSLIPNTEAVKAERIYFSDTTVTDTKNAITETADSSIIADTIAPSPEASVNPLQVVIFMAAVAWIIGMLIIFLYTVMSWVNLRKRVCTAIHLRDNIRQSELVDSPFILGLFHPHIYIPCYLDNEQLSYVILHENSHIRHCDHWIKPIGFLLLGIYWFNPFIWLAYMLLCRDIEFACDERVIKEMNPSEKKAYSSTLLSCSITRKSIAACPLAFGENSIKARIKSVLSYKKPTLWIMLAAIISCIIVGVCFLTNPLESKDAQNNSLNAPDSATEISDADNTGKSFDTDESGSEDLNSDDSNKEAVNEAKQFVEAWGKAFCQRDGNYIAEHISDDVQSALSKDLLIVGEGYYSFGFSSPWPMFTENDYHIESLDEDKAEIIYYAWTSEPHVTVWRETIKYTIEDGIYTVIDEELLYLDNIYTAKEFTLANPEGVITRMMDYQYNGAGEILNQNALSSETPVYTELFEPDRAAIRLLNLLDDPDKVKVTADTNAENTVSQVVIYFKEDGINVEITMIKPFGKDGIWVPKTRSNDKEASEYITDTQD</sequence>
<feature type="transmembrane region" description="Helical" evidence="2">
    <location>
        <begin position="112"/>
        <end position="133"/>
    </location>
</feature>
<feature type="region of interest" description="Disordered" evidence="1">
    <location>
        <begin position="319"/>
        <end position="358"/>
    </location>
</feature>
<evidence type="ECO:0000259" key="3">
    <source>
        <dbReference type="Pfam" id="PF05569"/>
    </source>
</evidence>
<dbReference type="PANTHER" id="PTHR34978:SF3">
    <property type="entry name" value="SLR0241 PROTEIN"/>
    <property type="match status" value="1"/>
</dbReference>
<evidence type="ECO:0000313" key="4">
    <source>
        <dbReference type="EMBL" id="XAH72349.1"/>
    </source>
</evidence>
<dbReference type="Proteomes" id="UP001451571">
    <property type="component" value="Chromosome"/>
</dbReference>
<feature type="transmembrane region" description="Helical" evidence="2">
    <location>
        <begin position="12"/>
        <end position="32"/>
    </location>
</feature>
<organism evidence="4 5">
    <name type="scientific">Kineothrix sedimenti</name>
    <dbReference type="NCBI Taxonomy" id="3123317"/>
    <lineage>
        <taxon>Bacteria</taxon>
        <taxon>Bacillati</taxon>
        <taxon>Bacillota</taxon>
        <taxon>Clostridia</taxon>
        <taxon>Lachnospirales</taxon>
        <taxon>Lachnospiraceae</taxon>
        <taxon>Kineothrix</taxon>
    </lineage>
</organism>
<dbReference type="InterPro" id="IPR008756">
    <property type="entry name" value="Peptidase_M56"/>
</dbReference>
<evidence type="ECO:0000256" key="2">
    <source>
        <dbReference type="SAM" id="Phobius"/>
    </source>
</evidence>
<keyword evidence="5" id="KW-1185">Reference proteome</keyword>
<reference evidence="4 5" key="1">
    <citation type="submission" date="2024-02" db="EMBL/GenBank/DDBJ databases">
        <title>Bacterial strain from lacustrine sediment.</title>
        <authorList>
            <person name="Petit C."/>
            <person name="Fadhlaoui K."/>
        </authorList>
    </citation>
    <scope>NUCLEOTIDE SEQUENCE [LARGE SCALE GENOMIC DNA]</scope>
    <source>
        <strain evidence="4 5">IPX-CK</strain>
    </source>
</reference>
<keyword evidence="2" id="KW-1133">Transmembrane helix</keyword>